<organism evidence="2 3">
    <name type="scientific">Ferrimicrobium acidiphilum DSM 19497</name>
    <dbReference type="NCBI Taxonomy" id="1121877"/>
    <lineage>
        <taxon>Bacteria</taxon>
        <taxon>Bacillati</taxon>
        <taxon>Actinomycetota</taxon>
        <taxon>Acidimicrobiia</taxon>
        <taxon>Acidimicrobiales</taxon>
        <taxon>Acidimicrobiaceae</taxon>
        <taxon>Ferrimicrobium</taxon>
    </lineage>
</organism>
<dbReference type="Pfam" id="PF12679">
    <property type="entry name" value="ABC2_membrane_2"/>
    <property type="match status" value="1"/>
</dbReference>
<sequence>MFVEELKRVFRRPRNLIILGLISLVPILLGIVVRFASHGGPHGGGPAFFAEITQNAVFLPLAALASMETLILPLAASIIAGDSVAGDAANGSLRYLLVRRVPRARIIHAKIVASLVYTLALSLTIAVIGLVAGSILFPHHQVITLSGVPISFLHGVSEAMLAALVVGASIFSVTMVGIAVSTFTSSSLAATSIAVTVAIASEVLDAIPQLEKIRPILLSNYWSSFINIFRSPIIAGPIYKDLLEQLGWMAVFYLLAVFNFSQRDITS</sequence>
<feature type="transmembrane region" description="Helical" evidence="1">
    <location>
        <begin position="16"/>
        <end position="37"/>
    </location>
</feature>
<dbReference type="RefSeq" id="WP_035389599.1">
    <property type="nucleotide sequence ID" value="NZ_JQKF01000014.1"/>
</dbReference>
<dbReference type="GeneID" id="78372735"/>
<evidence type="ECO:0000256" key="1">
    <source>
        <dbReference type="SAM" id="Phobius"/>
    </source>
</evidence>
<evidence type="ECO:0000313" key="2">
    <source>
        <dbReference type="EMBL" id="KJE76625.1"/>
    </source>
</evidence>
<keyword evidence="3" id="KW-1185">Reference proteome</keyword>
<dbReference type="PANTHER" id="PTHR37305:SF1">
    <property type="entry name" value="MEMBRANE PROTEIN"/>
    <property type="match status" value="1"/>
</dbReference>
<accession>A0A0D8FTL6</accession>
<dbReference type="STRING" id="1121877.FEAC_15540"/>
<protein>
    <submittedName>
        <fullName evidence="2">ABC-2 family transporter protein</fullName>
    </submittedName>
</protein>
<keyword evidence="1" id="KW-0472">Membrane</keyword>
<proteinExistence type="predicted"/>
<keyword evidence="1" id="KW-0812">Transmembrane</keyword>
<dbReference type="EMBL" id="JXUW01000013">
    <property type="protein sequence ID" value="KJE76625.1"/>
    <property type="molecule type" value="Genomic_DNA"/>
</dbReference>
<feature type="transmembrane region" description="Helical" evidence="1">
    <location>
        <begin position="57"/>
        <end position="85"/>
    </location>
</feature>
<dbReference type="Proteomes" id="UP000032336">
    <property type="component" value="Unassembled WGS sequence"/>
</dbReference>
<gene>
    <name evidence="2" type="ORF">FEAC_15540</name>
</gene>
<name>A0A0D8FTL6_9ACTN</name>
<dbReference type="eggNOG" id="COG1277">
    <property type="taxonomic scope" value="Bacteria"/>
</dbReference>
<dbReference type="PANTHER" id="PTHR37305">
    <property type="entry name" value="INTEGRAL MEMBRANE PROTEIN-RELATED"/>
    <property type="match status" value="1"/>
</dbReference>
<evidence type="ECO:0000313" key="3">
    <source>
        <dbReference type="Proteomes" id="UP000032336"/>
    </source>
</evidence>
<comment type="caution">
    <text evidence="2">The sequence shown here is derived from an EMBL/GenBank/DDBJ whole genome shotgun (WGS) entry which is preliminary data.</text>
</comment>
<reference evidence="2 3" key="1">
    <citation type="submission" date="2015-01" db="EMBL/GenBank/DDBJ databases">
        <title>Draft genome of the acidophilic iron oxidizer Ferrimicrobium acidiphilum strain T23.</title>
        <authorList>
            <person name="Poehlein A."/>
            <person name="Eisen S."/>
            <person name="Schloemann M."/>
            <person name="Johnson B.D."/>
            <person name="Daniel R."/>
            <person name="Muehling M."/>
        </authorList>
    </citation>
    <scope>NUCLEOTIDE SEQUENCE [LARGE SCALE GENOMIC DNA]</scope>
    <source>
        <strain evidence="2 3">T23</strain>
    </source>
</reference>
<dbReference type="GO" id="GO:0005886">
    <property type="term" value="C:plasma membrane"/>
    <property type="evidence" value="ECO:0007669"/>
    <property type="project" value="UniProtKB-SubCell"/>
</dbReference>
<dbReference type="GO" id="GO:0140359">
    <property type="term" value="F:ABC-type transporter activity"/>
    <property type="evidence" value="ECO:0007669"/>
    <property type="project" value="InterPro"/>
</dbReference>
<dbReference type="OrthoDB" id="3217553at2"/>
<feature type="transmembrane region" description="Helical" evidence="1">
    <location>
        <begin position="159"/>
        <end position="180"/>
    </location>
</feature>
<dbReference type="AlphaFoldDB" id="A0A0D8FTL6"/>
<feature type="transmembrane region" description="Helical" evidence="1">
    <location>
        <begin position="106"/>
        <end position="139"/>
    </location>
</feature>
<keyword evidence="1" id="KW-1133">Transmembrane helix</keyword>